<comment type="similarity">
    <text evidence="3">Belongs to the NPH3 family.</text>
</comment>
<feature type="compositionally biased region" description="Low complexity" evidence="4">
    <location>
        <begin position="10"/>
        <end position="19"/>
    </location>
</feature>
<comment type="pathway">
    <text evidence="1">Protein modification; protein ubiquitination.</text>
</comment>
<feature type="compositionally biased region" description="Gly residues" evidence="4">
    <location>
        <begin position="509"/>
        <end position="518"/>
    </location>
</feature>
<dbReference type="UniPathway" id="UPA00143"/>
<feature type="region of interest" description="Disordered" evidence="4">
    <location>
        <begin position="488"/>
        <end position="518"/>
    </location>
</feature>
<evidence type="ECO:0000313" key="6">
    <source>
        <dbReference type="EMBL" id="RVW95430.1"/>
    </source>
</evidence>
<name>A0A438IFB4_VITVI</name>
<sequence length="616" mass="69119">MALIRKKSESSASSSSSSSWLNMSTYPSGEVQIHVRGIPFVLNRNGDSNMAPDRELLALRSSRVAALLKENPCQDLSYVLRDIPADPETFELVVRFCRGFELNLSTDNIVPLCCLAHYLGMTESHSVDNLLKKALTLFGERVLPSWNESVKALRASEKVAKQAMHLGLVDACLESIIGKALADPHLLGQPIRPWTSGVDIEDDEDYKPNVRRRLFVIDWESESLSTLSLRLYTPIIDAMVKHKVPSQYVAASLCEYVKKWGFSGNTGGGETSIYKRNAQREVIEAVERLLPRERGLVPCSLLSEMLRFSVSLEASSDCKNGLEIRIGTQLDQATVEDLLIPSQGYAKETQYDTECVRRILKNFYRNNTSLDIPGIIKVSELMEEFLVEVASDIDLRISTFVSLAEMAAVTSRGTRRSSDGMYRAIDIYLDKHKHLTEAEREEACQMLDYQRMSPEALEHAARNERLPLRVVVQVLFVGQLQLRETITRKAEAEEEEEEDEEEEEEEGGGVELGCSEGGGVRREMEKMGSKVMELERECHVMRKEIEKGKSIGGKQMKGGVSMWKTMKRKFGCISSSPVLGYLAAGTLIRPYGLSILCHVHETDQSDCRIWSCFLAI</sequence>
<comment type="caution">
    <text evidence="6">The sequence shown here is derived from an EMBL/GenBank/DDBJ whole genome shotgun (WGS) entry which is preliminary data.</text>
</comment>
<evidence type="ECO:0000256" key="2">
    <source>
        <dbReference type="ARBA" id="ARBA00022786"/>
    </source>
</evidence>
<protein>
    <submittedName>
        <fullName evidence="6">BTB/POZ domain-containing protein</fullName>
    </submittedName>
</protein>
<evidence type="ECO:0000256" key="1">
    <source>
        <dbReference type="ARBA" id="ARBA00004906"/>
    </source>
</evidence>
<feature type="region of interest" description="Disordered" evidence="4">
    <location>
        <begin position="1"/>
        <end position="20"/>
    </location>
</feature>
<evidence type="ECO:0000256" key="3">
    <source>
        <dbReference type="PROSITE-ProRule" id="PRU00982"/>
    </source>
</evidence>
<feature type="compositionally biased region" description="Acidic residues" evidence="4">
    <location>
        <begin position="492"/>
        <end position="508"/>
    </location>
</feature>
<accession>A0A438IFB4</accession>
<feature type="domain" description="NPH3" evidence="5">
    <location>
        <begin position="218"/>
        <end position="481"/>
    </location>
</feature>
<evidence type="ECO:0000259" key="5">
    <source>
        <dbReference type="PROSITE" id="PS51649"/>
    </source>
</evidence>
<dbReference type="PANTHER" id="PTHR32370">
    <property type="entry name" value="OS12G0117600 PROTEIN"/>
    <property type="match status" value="1"/>
</dbReference>
<dbReference type="InterPro" id="IPR011333">
    <property type="entry name" value="SKP1/BTB/POZ_sf"/>
</dbReference>
<dbReference type="InterPro" id="IPR027356">
    <property type="entry name" value="NPH3_dom"/>
</dbReference>
<reference evidence="6 7" key="1">
    <citation type="journal article" date="2018" name="PLoS Genet.">
        <title>Population sequencing reveals clonal diversity and ancestral inbreeding in the grapevine cultivar Chardonnay.</title>
        <authorList>
            <person name="Roach M.J."/>
            <person name="Johnson D.L."/>
            <person name="Bohlmann J."/>
            <person name="van Vuuren H.J."/>
            <person name="Jones S.J."/>
            <person name="Pretorius I.S."/>
            <person name="Schmidt S.A."/>
            <person name="Borneman A.R."/>
        </authorList>
    </citation>
    <scope>NUCLEOTIDE SEQUENCE [LARGE SCALE GENOMIC DNA]</scope>
    <source>
        <strain evidence="7">cv. Chardonnay</strain>
        <tissue evidence="6">Leaf</tissue>
    </source>
</reference>
<organism evidence="6 7">
    <name type="scientific">Vitis vinifera</name>
    <name type="common">Grape</name>
    <dbReference type="NCBI Taxonomy" id="29760"/>
    <lineage>
        <taxon>Eukaryota</taxon>
        <taxon>Viridiplantae</taxon>
        <taxon>Streptophyta</taxon>
        <taxon>Embryophyta</taxon>
        <taxon>Tracheophyta</taxon>
        <taxon>Spermatophyta</taxon>
        <taxon>Magnoliopsida</taxon>
        <taxon>eudicotyledons</taxon>
        <taxon>Gunneridae</taxon>
        <taxon>Pentapetalae</taxon>
        <taxon>rosids</taxon>
        <taxon>Vitales</taxon>
        <taxon>Vitaceae</taxon>
        <taxon>Viteae</taxon>
        <taxon>Vitis</taxon>
    </lineage>
</organism>
<dbReference type="AlphaFoldDB" id="A0A438IFB4"/>
<dbReference type="Proteomes" id="UP000288805">
    <property type="component" value="Unassembled WGS sequence"/>
</dbReference>
<dbReference type="EMBL" id="QGNW01000114">
    <property type="protein sequence ID" value="RVW95430.1"/>
    <property type="molecule type" value="Genomic_DNA"/>
</dbReference>
<dbReference type="Pfam" id="PF03000">
    <property type="entry name" value="NPH3"/>
    <property type="match status" value="1"/>
</dbReference>
<dbReference type="SUPFAM" id="SSF54695">
    <property type="entry name" value="POZ domain"/>
    <property type="match status" value="1"/>
</dbReference>
<dbReference type="GO" id="GO:0016567">
    <property type="term" value="P:protein ubiquitination"/>
    <property type="evidence" value="ECO:0007669"/>
    <property type="project" value="UniProtKB-UniPathway"/>
</dbReference>
<evidence type="ECO:0000256" key="4">
    <source>
        <dbReference type="SAM" id="MobiDB-lite"/>
    </source>
</evidence>
<dbReference type="PROSITE" id="PS51649">
    <property type="entry name" value="NPH3"/>
    <property type="match status" value="1"/>
</dbReference>
<evidence type="ECO:0000313" key="7">
    <source>
        <dbReference type="Proteomes" id="UP000288805"/>
    </source>
</evidence>
<dbReference type="Gene3D" id="3.30.710.10">
    <property type="entry name" value="Potassium Channel Kv1.1, Chain A"/>
    <property type="match status" value="1"/>
</dbReference>
<gene>
    <name evidence="6" type="primary">VvCHDp000907</name>
    <name evidence="6" type="ORF">CK203_028693</name>
</gene>
<dbReference type="InterPro" id="IPR043454">
    <property type="entry name" value="NPH3/RPT2-like"/>
</dbReference>
<keyword evidence="2" id="KW-0833">Ubl conjugation pathway</keyword>
<proteinExistence type="inferred from homology"/>